<dbReference type="Pfam" id="PF11915">
    <property type="entry name" value="DUF3433"/>
    <property type="match status" value="2"/>
</dbReference>
<feature type="compositionally biased region" description="Polar residues" evidence="1">
    <location>
        <begin position="13"/>
        <end position="25"/>
    </location>
</feature>
<protein>
    <submittedName>
        <fullName evidence="3">Uncharacterized protein</fullName>
    </submittedName>
</protein>
<keyword evidence="2" id="KW-0472">Membrane</keyword>
<dbReference type="PANTHER" id="PTHR37544">
    <property type="entry name" value="SPRAY-RELATED"/>
    <property type="match status" value="1"/>
</dbReference>
<dbReference type="Proteomes" id="UP000091967">
    <property type="component" value="Unassembled WGS sequence"/>
</dbReference>
<proteinExistence type="predicted"/>
<evidence type="ECO:0000256" key="1">
    <source>
        <dbReference type="SAM" id="MobiDB-lite"/>
    </source>
</evidence>
<dbReference type="EMBL" id="LYXU01000003">
    <property type="protein sequence ID" value="OBS21879.1"/>
    <property type="molecule type" value="Genomic_DNA"/>
</dbReference>
<feature type="transmembrane region" description="Helical" evidence="2">
    <location>
        <begin position="181"/>
        <end position="201"/>
    </location>
</feature>
<feature type="transmembrane region" description="Helical" evidence="2">
    <location>
        <begin position="62"/>
        <end position="83"/>
    </location>
</feature>
<feature type="transmembrane region" description="Helical" evidence="2">
    <location>
        <begin position="770"/>
        <end position="793"/>
    </location>
</feature>
<gene>
    <name evidence="3" type="ORF">FPOA_08215</name>
</gene>
<feature type="region of interest" description="Disordered" evidence="1">
    <location>
        <begin position="13"/>
        <end position="39"/>
    </location>
</feature>
<dbReference type="InterPro" id="IPR021840">
    <property type="entry name" value="DUF3433"/>
</dbReference>
<name>A0A1B8AMU2_FUSPO</name>
<keyword evidence="2" id="KW-1133">Transmembrane helix</keyword>
<keyword evidence="2" id="KW-0812">Transmembrane</keyword>
<organism evidence="3 4">
    <name type="scientific">Fusarium poae</name>
    <dbReference type="NCBI Taxonomy" id="36050"/>
    <lineage>
        <taxon>Eukaryota</taxon>
        <taxon>Fungi</taxon>
        <taxon>Dikarya</taxon>
        <taxon>Ascomycota</taxon>
        <taxon>Pezizomycotina</taxon>
        <taxon>Sordariomycetes</taxon>
        <taxon>Hypocreomycetidae</taxon>
        <taxon>Hypocreales</taxon>
        <taxon>Nectriaceae</taxon>
        <taxon>Fusarium</taxon>
    </lineage>
</organism>
<reference evidence="3 4" key="1">
    <citation type="submission" date="2016-06" db="EMBL/GenBank/DDBJ databases">
        <title>Living apart together: crosstalk between the core and supernumerary genomes in a fungal plant pathogen.</title>
        <authorList>
            <person name="Vanheule A."/>
            <person name="Audenaert K."/>
            <person name="Warris S."/>
            <person name="Van De Geest H."/>
            <person name="Schijlen E."/>
            <person name="Hofte M."/>
            <person name="De Saeger S."/>
            <person name="Haesaert G."/>
            <person name="Waalwijk C."/>
            <person name="Van Der Lee T."/>
        </authorList>
    </citation>
    <scope>NUCLEOTIDE SEQUENCE [LARGE SCALE GENOMIC DNA]</scope>
    <source>
        <strain evidence="3 4">2516</strain>
    </source>
</reference>
<dbReference type="STRING" id="36050.A0A1B8AMU2"/>
<evidence type="ECO:0000313" key="3">
    <source>
        <dbReference type="EMBL" id="OBS21879.1"/>
    </source>
</evidence>
<sequence>MSSWETTALRLHSNVTAHSTPNSAHKSLPPLPRQKTKTRTITDAKKVSAEEEYARTKGWKPLSLSTPILLAVIALTILLAIAVETLAQRSASQGGLALSPSLEDMPEYAKFGYLYVPTIIAVLYSMIWSWIDLDVKRMQPWFEMSKRDGATAENSLFLDYQYDFVALVPFKAAKQKHWPTFFGGTAMIMVFWLLTPLQSALLGTQVVKQTQVTNITSRSQLVPLSQQVTLLDPEVLNNGYAVGWLGQPFPPFTTSKYALLPFHIDDNPAPAKVPTNWTAETLKLSTELTCWPADIRQNEPEAALAYSFLNGQGCNTTVNMRRNINYAMYYMGYYSDAHATLYIGNPYCPKTENSTHQFLAIWARQTDMLGRIETIPSYTIPKFKISAIFCQPTYYKQRVLAKVQSSNFHPDTEHISAISERELLTEDEFNSTAFEYLLANGVTENIIARDYPLSRVVEQHPRLNSTGITKPVSNMVGYALAGRDLPVTDYASLDTLERVYNEAHQYLFSLAVKRLLTNGTNIANNTASVDYFLTGVVVSRVFATSVECLMAVIAIFTGLILWFCHTSPSQLSMNPSSISKYLEIFRESPECLQAFSALDNADEKTLFDEFRQDQLRLTYDEGTKGNKVSIEKFIGDTLRAESCDPTSQKGYYDPVRPLALRRWSGLLFLLALTGAMAGLSYLKQQEKNLNGLHRPSQNFEVLQLLENYIPTIFATLIEPFWVLLNRLLCVLQPFRDLWKGRADPARSISSTYTSIPPQMVVWRALKSRHFVLVLVCSMALLSNLLAVSMGSLFNEAPMIAEYTERMVPAFNAKFDNNSAFTLGSTLSQGLITTSQYSDHYYIAMANLSSGTTLPPWVSKDYYFQRHEMTKLTKSRAQDTYSIPARGFGATANCTALPAQKVPIFDTPLLDRNMRNVSYDDCGDGILMMSQYMRENTRNRSTGASAQEYVGTLGGNSWAVPCSKILIMGWGRTLDAENLNGSVDASFMTCRPVFETAMFNLTVDAQGHVLSYNRTSQLETTLDYEDWEPQMDKIFQNFNSQWDDLADQWHNDSTARDWINYFTVLLTESRDVLDPLKDVPDTESLKPQIQNIYRRVFAIFLSLNEQLFDKSEEQSPSTVIRRTEETRIFMEDASFIMTMAILALNSAVAILFYSRAVPFVLPRLPTTLGSTLAYVASSRIAGPAYRAAPGNSSRTFSFGRYIGRDGEVHIGIEMDPHVVPVDPLSLKSKKGFFGRVFRRKSRVELQAVKNGTWL</sequence>
<comment type="caution">
    <text evidence="3">The sequence shown here is derived from an EMBL/GenBank/DDBJ whole genome shotgun (WGS) entry which is preliminary data.</text>
</comment>
<feature type="transmembrane region" description="Helical" evidence="2">
    <location>
        <begin position="112"/>
        <end position="131"/>
    </location>
</feature>
<keyword evidence="4" id="KW-1185">Reference proteome</keyword>
<accession>A0A1B8AMU2</accession>
<dbReference type="PANTHER" id="PTHR37544:SF3">
    <property type="entry name" value="SPRAY"/>
    <property type="match status" value="1"/>
</dbReference>
<dbReference type="OMA" id="WVHLQRG"/>
<evidence type="ECO:0000256" key="2">
    <source>
        <dbReference type="SAM" id="Phobius"/>
    </source>
</evidence>
<evidence type="ECO:0000313" key="4">
    <source>
        <dbReference type="Proteomes" id="UP000091967"/>
    </source>
</evidence>
<feature type="transmembrane region" description="Helical" evidence="2">
    <location>
        <begin position="1132"/>
        <end position="1152"/>
    </location>
</feature>
<feature type="transmembrane region" description="Helical" evidence="2">
    <location>
        <begin position="708"/>
        <end position="731"/>
    </location>
</feature>
<dbReference type="AlphaFoldDB" id="A0A1B8AMU2"/>
<feature type="transmembrane region" description="Helical" evidence="2">
    <location>
        <begin position="663"/>
        <end position="682"/>
    </location>
</feature>
<feature type="transmembrane region" description="Helical" evidence="2">
    <location>
        <begin position="541"/>
        <end position="564"/>
    </location>
</feature>